<evidence type="ECO:0000313" key="2">
    <source>
        <dbReference type="EMBL" id="SPD00168.1"/>
    </source>
</evidence>
<organism evidence="2">
    <name type="scientific">Fagus sylvatica</name>
    <name type="common">Beechnut</name>
    <dbReference type="NCBI Taxonomy" id="28930"/>
    <lineage>
        <taxon>Eukaryota</taxon>
        <taxon>Viridiplantae</taxon>
        <taxon>Streptophyta</taxon>
        <taxon>Embryophyta</taxon>
        <taxon>Tracheophyta</taxon>
        <taxon>Spermatophyta</taxon>
        <taxon>Magnoliopsida</taxon>
        <taxon>eudicotyledons</taxon>
        <taxon>Gunneridae</taxon>
        <taxon>Pentapetalae</taxon>
        <taxon>rosids</taxon>
        <taxon>fabids</taxon>
        <taxon>Fagales</taxon>
        <taxon>Fagaceae</taxon>
        <taxon>Fagus</taxon>
    </lineage>
</organism>
<feature type="region of interest" description="Disordered" evidence="1">
    <location>
        <begin position="91"/>
        <end position="174"/>
    </location>
</feature>
<gene>
    <name evidence="2" type="ORF">FSB_LOCUS28050</name>
</gene>
<proteinExistence type="predicted"/>
<sequence>MSLFGTHSVGLRTFLQNPSRVDRTMKDSRQAEGDRLSGWGEDQEEIIQAVPLTARKEVASTLACDSPHKSKLRSFCTILRGQATRSVLGTLTPQSSETSPPPPPSGFSQGESVMKKRKREEERDDEVGEQQALPLTEPLKTKSPSKKEKSKSGQALQKAASNVSHKWKHRNNEPKIPWSCAFSVEGRPIDEDDSVVKGNEVRGGQVADAIGKALLLPRDMKIWQ</sequence>
<dbReference type="AlphaFoldDB" id="A0A2N9GL38"/>
<accession>A0A2N9GL38</accession>
<reference evidence="2" key="1">
    <citation type="submission" date="2018-02" db="EMBL/GenBank/DDBJ databases">
        <authorList>
            <person name="Cohen D.B."/>
            <person name="Kent A.D."/>
        </authorList>
    </citation>
    <scope>NUCLEOTIDE SEQUENCE</scope>
</reference>
<name>A0A2N9GL38_FAGSY</name>
<protein>
    <submittedName>
        <fullName evidence="2">Uncharacterized protein</fullName>
    </submittedName>
</protein>
<evidence type="ECO:0000256" key="1">
    <source>
        <dbReference type="SAM" id="MobiDB-lite"/>
    </source>
</evidence>
<dbReference type="EMBL" id="OIVN01002055">
    <property type="protein sequence ID" value="SPD00168.1"/>
    <property type="molecule type" value="Genomic_DNA"/>
</dbReference>
<feature type="compositionally biased region" description="Polar residues" evidence="1">
    <location>
        <begin position="153"/>
        <end position="164"/>
    </location>
</feature>